<feature type="domain" description="Metallo-beta-lactamase" evidence="5">
    <location>
        <begin position="12"/>
        <end position="188"/>
    </location>
</feature>
<evidence type="ECO:0000256" key="1">
    <source>
        <dbReference type="ARBA" id="ARBA00001947"/>
    </source>
</evidence>
<dbReference type="InterPro" id="IPR001279">
    <property type="entry name" value="Metallo-B-lactamas"/>
</dbReference>
<dbReference type="GO" id="GO:0004416">
    <property type="term" value="F:hydroxyacylglutathione hydrolase activity"/>
    <property type="evidence" value="ECO:0007669"/>
    <property type="project" value="UniProtKB-EC"/>
</dbReference>
<organism evidence="6 7">
    <name type="scientific">Psychracetigena formicireducens</name>
    <dbReference type="NCBI Taxonomy" id="2986056"/>
    <lineage>
        <taxon>Bacteria</taxon>
        <taxon>Bacillati</taxon>
        <taxon>Candidatus Lithacetigenota</taxon>
        <taxon>Candidatus Psychracetigena</taxon>
    </lineage>
</organism>
<evidence type="ECO:0000259" key="5">
    <source>
        <dbReference type="SMART" id="SM00849"/>
    </source>
</evidence>
<dbReference type="InterPro" id="IPR036866">
    <property type="entry name" value="RibonucZ/Hydroxyglut_hydro"/>
</dbReference>
<gene>
    <name evidence="6" type="primary">gloC</name>
    <name evidence="6" type="ORF">DDT42_00882</name>
</gene>
<dbReference type="PANTHER" id="PTHR46233">
    <property type="entry name" value="HYDROXYACYLGLUTATHIONE HYDROLASE GLOC"/>
    <property type="match status" value="1"/>
</dbReference>
<evidence type="ECO:0000313" key="6">
    <source>
        <dbReference type="EMBL" id="MBT9145018.1"/>
    </source>
</evidence>
<evidence type="ECO:0000256" key="2">
    <source>
        <dbReference type="ARBA" id="ARBA00022723"/>
    </source>
</evidence>
<dbReference type="EC" id="3.1.2.6" evidence="6"/>
<comment type="caution">
    <text evidence="6">The sequence shown here is derived from an EMBL/GenBank/DDBJ whole genome shotgun (WGS) entry which is preliminary data.</text>
</comment>
<dbReference type="Pfam" id="PF00753">
    <property type="entry name" value="Lactamase_B"/>
    <property type="match status" value="1"/>
</dbReference>
<keyword evidence="4" id="KW-0862">Zinc</keyword>
<accession>A0A9E2F6X5</accession>
<dbReference type="InterPro" id="IPR051453">
    <property type="entry name" value="MBL_Glyoxalase_II"/>
</dbReference>
<protein>
    <submittedName>
        <fullName evidence="6">Hydroxyacylglutathione hydrolase GloC</fullName>
        <ecNumber evidence="6">3.1.2.6</ecNumber>
    </submittedName>
</protein>
<evidence type="ECO:0000256" key="3">
    <source>
        <dbReference type="ARBA" id="ARBA00022801"/>
    </source>
</evidence>
<dbReference type="SMART" id="SM00849">
    <property type="entry name" value="Lactamase_B"/>
    <property type="match status" value="1"/>
</dbReference>
<dbReference type="CDD" id="cd06262">
    <property type="entry name" value="metallo-hydrolase-like_MBL-fold"/>
    <property type="match status" value="1"/>
</dbReference>
<reference evidence="6 7" key="1">
    <citation type="journal article" date="2021" name="bioRxiv">
        <title>Unique metabolic strategies in Hadean analogues reveal hints for primordial physiology.</title>
        <authorList>
            <person name="Nobu M.K."/>
            <person name="Nakai R."/>
            <person name="Tamazawa S."/>
            <person name="Mori H."/>
            <person name="Toyoda A."/>
            <person name="Ijiri A."/>
            <person name="Suzuki S."/>
            <person name="Kurokawa K."/>
            <person name="Kamagata Y."/>
            <person name="Tamaki H."/>
        </authorList>
    </citation>
    <scope>NUCLEOTIDE SEQUENCE [LARGE SCALE GENOMIC DNA]</scope>
    <source>
        <strain evidence="6">BS525</strain>
    </source>
</reference>
<dbReference type="GO" id="GO:0046872">
    <property type="term" value="F:metal ion binding"/>
    <property type="evidence" value="ECO:0007669"/>
    <property type="project" value="UniProtKB-KW"/>
</dbReference>
<evidence type="ECO:0000313" key="7">
    <source>
        <dbReference type="Proteomes" id="UP000811545"/>
    </source>
</evidence>
<keyword evidence="2" id="KW-0479">Metal-binding</keyword>
<proteinExistence type="predicted"/>
<dbReference type="SUPFAM" id="SSF56281">
    <property type="entry name" value="Metallo-hydrolase/oxidoreductase"/>
    <property type="match status" value="1"/>
</dbReference>
<dbReference type="PANTHER" id="PTHR46233:SF3">
    <property type="entry name" value="HYDROXYACYLGLUTATHIONE HYDROLASE GLOC"/>
    <property type="match status" value="1"/>
</dbReference>
<dbReference type="Proteomes" id="UP000811545">
    <property type="component" value="Unassembled WGS sequence"/>
</dbReference>
<dbReference type="Gene3D" id="3.60.15.10">
    <property type="entry name" value="Ribonuclease Z/Hydroxyacylglutathione hydrolase-like"/>
    <property type="match status" value="1"/>
</dbReference>
<sequence length="208" mass="23262">MEIKIFNLGPYQTNCYLLHGEETAVVIDPAEGEEVLDYLTKNKLRLTHILNTHGHGDHTGGDFFLKENTKALVAIHTKDQFFLGDNSINKYLHPSFKPVVPDILLSDNSILTFTFDSLLFDVKVIHTPGHTPGSVCFSSPLGLFSGDTLFKRAIGRYDFPYSSVDDMRNSIKLLINSIPPDTLIYPGHGPKTIFIEEKNLLTVISNEL</sequence>
<evidence type="ECO:0000256" key="4">
    <source>
        <dbReference type="ARBA" id="ARBA00022833"/>
    </source>
</evidence>
<comment type="cofactor">
    <cofactor evidence="1">
        <name>Zn(2+)</name>
        <dbReference type="ChEBI" id="CHEBI:29105"/>
    </cofactor>
</comment>
<keyword evidence="3 6" id="KW-0378">Hydrolase</keyword>
<dbReference type="EMBL" id="QLTW01000040">
    <property type="protein sequence ID" value="MBT9145018.1"/>
    <property type="molecule type" value="Genomic_DNA"/>
</dbReference>
<dbReference type="AlphaFoldDB" id="A0A9E2F6X5"/>
<name>A0A9E2F6X5_PSYF1</name>